<dbReference type="FunFam" id="2.40.10.10:FF:000001">
    <property type="entry name" value="Periplasmic serine protease DegS"/>
    <property type="match status" value="1"/>
</dbReference>
<dbReference type="SMART" id="SM00228">
    <property type="entry name" value="PDZ"/>
    <property type="match status" value="2"/>
</dbReference>
<dbReference type="InterPro" id="IPR001940">
    <property type="entry name" value="Peptidase_S1C"/>
</dbReference>
<dbReference type="SUPFAM" id="SSF50494">
    <property type="entry name" value="Trypsin-like serine proteases"/>
    <property type="match status" value="1"/>
</dbReference>
<keyword evidence="6" id="KW-0574">Periplasm</keyword>
<feature type="binding site" evidence="10">
    <location>
        <begin position="227"/>
        <end position="229"/>
    </location>
    <ligand>
        <name>substrate</name>
    </ligand>
</feature>
<feature type="active site" description="Charge relay system" evidence="9">
    <location>
        <position position="154"/>
    </location>
</feature>
<feature type="binding site" evidence="10">
    <location>
        <begin position="245"/>
        <end position="249"/>
    </location>
    <ligand>
        <name>substrate</name>
    </ligand>
</feature>
<dbReference type="RefSeq" id="WP_145018928.1">
    <property type="nucleotide sequence ID" value="NZ_VLLN01000004.1"/>
</dbReference>
<keyword evidence="5" id="KW-0677">Repeat</keyword>
<dbReference type="Gene3D" id="2.30.42.10">
    <property type="match status" value="2"/>
</dbReference>
<evidence type="ECO:0000256" key="5">
    <source>
        <dbReference type="ARBA" id="ARBA00022737"/>
    </source>
</evidence>
<feature type="domain" description="PDZ" evidence="11">
    <location>
        <begin position="376"/>
        <end position="467"/>
    </location>
</feature>
<dbReference type="Proteomes" id="UP000319449">
    <property type="component" value="Unassembled WGS sequence"/>
</dbReference>
<dbReference type="SUPFAM" id="SSF50156">
    <property type="entry name" value="PDZ domain-like"/>
    <property type="match status" value="2"/>
</dbReference>
<evidence type="ECO:0000256" key="4">
    <source>
        <dbReference type="ARBA" id="ARBA00022729"/>
    </source>
</evidence>
<feature type="active site" description="Charge relay system" evidence="9">
    <location>
        <position position="229"/>
    </location>
</feature>
<keyword evidence="7" id="KW-0378">Hydrolase</keyword>
<keyword evidence="8" id="KW-0720">Serine protease</keyword>
<feature type="binding site" evidence="10">
    <location>
        <position position="154"/>
    </location>
    <ligand>
        <name>substrate</name>
    </ligand>
</feature>
<dbReference type="PANTHER" id="PTHR22939">
    <property type="entry name" value="SERINE PROTEASE FAMILY S1C HTRA-RELATED"/>
    <property type="match status" value="1"/>
</dbReference>
<protein>
    <submittedName>
        <fullName evidence="12">Serine protease Do</fullName>
    </submittedName>
</protein>
<dbReference type="GO" id="GO:0004252">
    <property type="term" value="F:serine-type endopeptidase activity"/>
    <property type="evidence" value="ECO:0007669"/>
    <property type="project" value="InterPro"/>
</dbReference>
<dbReference type="Pfam" id="PF13180">
    <property type="entry name" value="PDZ_2"/>
    <property type="match status" value="1"/>
</dbReference>
<dbReference type="Gene3D" id="2.40.10.120">
    <property type="match status" value="1"/>
</dbReference>
<dbReference type="PROSITE" id="PS50106">
    <property type="entry name" value="PDZ"/>
    <property type="match status" value="2"/>
</dbReference>
<dbReference type="Pfam" id="PF13365">
    <property type="entry name" value="Trypsin_2"/>
    <property type="match status" value="1"/>
</dbReference>
<evidence type="ECO:0000256" key="8">
    <source>
        <dbReference type="ARBA" id="ARBA00022825"/>
    </source>
</evidence>
<dbReference type="PROSITE" id="PS51257">
    <property type="entry name" value="PROKAR_LIPOPROTEIN"/>
    <property type="match status" value="1"/>
</dbReference>
<dbReference type="Pfam" id="PF17820">
    <property type="entry name" value="PDZ_6"/>
    <property type="match status" value="1"/>
</dbReference>
<dbReference type="InterPro" id="IPR001478">
    <property type="entry name" value="PDZ"/>
</dbReference>
<comment type="similarity">
    <text evidence="2">Belongs to the peptidase S1C family.</text>
</comment>
<dbReference type="PRINTS" id="PR00834">
    <property type="entry name" value="PROTEASES2C"/>
</dbReference>
<evidence type="ECO:0000256" key="9">
    <source>
        <dbReference type="PIRSR" id="PIRSR611782-1"/>
    </source>
</evidence>
<dbReference type="PANTHER" id="PTHR22939:SF129">
    <property type="entry name" value="SERINE PROTEASE HTRA2, MITOCHONDRIAL"/>
    <property type="match status" value="1"/>
</dbReference>
<dbReference type="EMBL" id="VLLN01000004">
    <property type="protein sequence ID" value="TWJ32494.1"/>
    <property type="molecule type" value="Genomic_DNA"/>
</dbReference>
<proteinExistence type="inferred from homology"/>
<dbReference type="GO" id="GO:0042597">
    <property type="term" value="C:periplasmic space"/>
    <property type="evidence" value="ECO:0007669"/>
    <property type="project" value="UniProtKB-SubCell"/>
</dbReference>
<dbReference type="InterPro" id="IPR011782">
    <property type="entry name" value="Pept_S1C_Do"/>
</dbReference>
<gene>
    <name evidence="12" type="ORF">JN12_00934</name>
</gene>
<comment type="caution">
    <text evidence="12">The sequence shown here is derived from an EMBL/GenBank/DDBJ whole genome shotgun (WGS) entry which is preliminary data.</text>
</comment>
<dbReference type="InterPro" id="IPR009003">
    <property type="entry name" value="Peptidase_S1_PA"/>
</dbReference>
<organism evidence="12 13">
    <name type="scientific">Geobacter argillaceus</name>
    <dbReference type="NCBI Taxonomy" id="345631"/>
    <lineage>
        <taxon>Bacteria</taxon>
        <taxon>Pseudomonadati</taxon>
        <taxon>Thermodesulfobacteriota</taxon>
        <taxon>Desulfuromonadia</taxon>
        <taxon>Geobacterales</taxon>
        <taxon>Geobacteraceae</taxon>
        <taxon>Geobacter</taxon>
    </lineage>
</organism>
<accession>A0A562WSS9</accession>
<evidence type="ECO:0000256" key="2">
    <source>
        <dbReference type="ARBA" id="ARBA00010541"/>
    </source>
</evidence>
<evidence type="ECO:0000256" key="7">
    <source>
        <dbReference type="ARBA" id="ARBA00022801"/>
    </source>
</evidence>
<keyword evidence="4" id="KW-0732">Signal</keyword>
<feature type="domain" description="PDZ" evidence="11">
    <location>
        <begin position="265"/>
        <end position="361"/>
    </location>
</feature>
<dbReference type="CDD" id="cd10839">
    <property type="entry name" value="cpPDZ1_DegP-like"/>
    <property type="match status" value="1"/>
</dbReference>
<dbReference type="OrthoDB" id="9758917at2"/>
<evidence type="ECO:0000256" key="6">
    <source>
        <dbReference type="ARBA" id="ARBA00022764"/>
    </source>
</evidence>
<evidence type="ECO:0000313" key="13">
    <source>
        <dbReference type="Proteomes" id="UP000319449"/>
    </source>
</evidence>
<dbReference type="InterPro" id="IPR036034">
    <property type="entry name" value="PDZ_sf"/>
</dbReference>
<evidence type="ECO:0000313" key="12">
    <source>
        <dbReference type="EMBL" id="TWJ32494.1"/>
    </source>
</evidence>
<sequence length="477" mass="50798">MRSWQISVIWLMVVLLLGGCKKKEGPTFFESSRSGTAEAPVKEVPKDILATQQAFTNVVKAVTPAVVNISTISKKKVIQPFFEFSPFFGDLFEESPARPRYKKETSLGSGFIINKEGYIVTNDHVVRDAESIQVKLSNENIYDGKVVGSDPKTDIAVIRINAREALPIAVLGDSDKLQVGQWAIAIGNPFGLDRTVTVGVISATGRSNMGIETYENFIQTDASINPGNSGGPLLNIYGEVVGINTAIVAAGQGIGFAIPVNMAKRVVDQLVKKGSVTRAWLGVAIQPVTDDIAASFGLGKARGALVSDVMAGSPAEKAGLRQGDVIVRFAGSEVKDAKQLQLTVADAPIGKPVEVEFYREGKLLRSFITLASSDSAVAARPRSTEPAEGWFGLAVEELPKNKRVAGLSGVVVTGVEPDSIAAENGIQRGDVIVSVNQKRVGTLAEYGAAMKLAERRGSAALLIRRGSASIYFALKIR</sequence>
<reference evidence="12 13" key="1">
    <citation type="submission" date="2019-07" db="EMBL/GenBank/DDBJ databases">
        <title>Genomic Encyclopedia of Archaeal and Bacterial Type Strains, Phase II (KMG-II): from individual species to whole genera.</title>
        <authorList>
            <person name="Goeker M."/>
        </authorList>
    </citation>
    <scope>NUCLEOTIDE SEQUENCE [LARGE SCALE GENOMIC DNA]</scope>
    <source>
        <strain evidence="12 13">ATCC BAA-1139</strain>
    </source>
</reference>
<evidence type="ECO:0000256" key="3">
    <source>
        <dbReference type="ARBA" id="ARBA00022670"/>
    </source>
</evidence>
<evidence type="ECO:0000256" key="1">
    <source>
        <dbReference type="ARBA" id="ARBA00004418"/>
    </source>
</evidence>
<dbReference type="NCBIfam" id="TIGR02037">
    <property type="entry name" value="degP_htrA_DO"/>
    <property type="match status" value="1"/>
</dbReference>
<feature type="active site" description="Charge relay system" evidence="9">
    <location>
        <position position="124"/>
    </location>
</feature>
<evidence type="ECO:0000259" key="11">
    <source>
        <dbReference type="PROSITE" id="PS50106"/>
    </source>
</evidence>
<keyword evidence="13" id="KW-1185">Reference proteome</keyword>
<dbReference type="GO" id="GO:0006508">
    <property type="term" value="P:proteolysis"/>
    <property type="evidence" value="ECO:0007669"/>
    <property type="project" value="UniProtKB-KW"/>
</dbReference>
<evidence type="ECO:0000256" key="10">
    <source>
        <dbReference type="PIRSR" id="PIRSR611782-2"/>
    </source>
</evidence>
<feature type="binding site" evidence="10">
    <location>
        <position position="124"/>
    </location>
    <ligand>
        <name>substrate</name>
    </ligand>
</feature>
<comment type="subcellular location">
    <subcellularLocation>
        <location evidence="1">Periplasm</location>
    </subcellularLocation>
</comment>
<dbReference type="AlphaFoldDB" id="A0A562WSS9"/>
<dbReference type="InterPro" id="IPR041489">
    <property type="entry name" value="PDZ_6"/>
</dbReference>
<name>A0A562WSS9_9BACT</name>
<keyword evidence="3 12" id="KW-0645">Protease</keyword>